<dbReference type="EnsemblPlants" id="AET7Gv21167300.19">
    <property type="protein sequence ID" value="AET7Gv21167300.19"/>
    <property type="gene ID" value="AET7Gv21167300"/>
</dbReference>
<proteinExistence type="predicted"/>
<reference evidence="1" key="4">
    <citation type="submission" date="2019-03" db="UniProtKB">
        <authorList>
            <consortium name="EnsemblPlants"/>
        </authorList>
    </citation>
    <scope>IDENTIFICATION</scope>
</reference>
<dbReference type="AlphaFoldDB" id="A0A453SZJ2"/>
<reference evidence="2" key="1">
    <citation type="journal article" date="2014" name="Science">
        <title>Ancient hybridizations among the ancestral genomes of bread wheat.</title>
        <authorList>
            <consortium name="International Wheat Genome Sequencing Consortium,"/>
            <person name="Marcussen T."/>
            <person name="Sandve S.R."/>
            <person name="Heier L."/>
            <person name="Spannagl M."/>
            <person name="Pfeifer M."/>
            <person name="Jakobsen K.S."/>
            <person name="Wulff B.B."/>
            <person name="Steuernagel B."/>
            <person name="Mayer K.F."/>
            <person name="Olsen O.A."/>
        </authorList>
    </citation>
    <scope>NUCLEOTIDE SEQUENCE [LARGE SCALE GENOMIC DNA]</scope>
    <source>
        <strain evidence="2">cv. AL8/78</strain>
    </source>
</reference>
<sequence length="95" mass="10570">YTFSFDFRVRGWLQSCQMLHMVVIIMPVCISDCLHRSDGGHGGAPPGQHGVSVRGHDGRCVLYAVAHQRGSSWSVPSARCTLMHTDLDQEEDQED</sequence>
<reference evidence="1" key="3">
    <citation type="journal article" date="2017" name="Nature">
        <title>Genome sequence of the progenitor of the wheat D genome Aegilops tauschii.</title>
        <authorList>
            <person name="Luo M.C."/>
            <person name="Gu Y.Q."/>
            <person name="Puiu D."/>
            <person name="Wang H."/>
            <person name="Twardziok S.O."/>
            <person name="Deal K.R."/>
            <person name="Huo N."/>
            <person name="Zhu T."/>
            <person name="Wang L."/>
            <person name="Wang Y."/>
            <person name="McGuire P.E."/>
            <person name="Liu S."/>
            <person name="Long H."/>
            <person name="Ramasamy R.K."/>
            <person name="Rodriguez J.C."/>
            <person name="Van S.L."/>
            <person name="Yuan L."/>
            <person name="Wang Z."/>
            <person name="Xia Z."/>
            <person name="Xiao L."/>
            <person name="Anderson O.D."/>
            <person name="Ouyang S."/>
            <person name="Liang Y."/>
            <person name="Zimin A.V."/>
            <person name="Pertea G."/>
            <person name="Qi P."/>
            <person name="Bennetzen J.L."/>
            <person name="Dai X."/>
            <person name="Dawson M.W."/>
            <person name="Muller H.G."/>
            <person name="Kugler K."/>
            <person name="Rivarola-Duarte L."/>
            <person name="Spannagl M."/>
            <person name="Mayer K.F.X."/>
            <person name="Lu F.H."/>
            <person name="Bevan M.W."/>
            <person name="Leroy P."/>
            <person name="Li P."/>
            <person name="You F.M."/>
            <person name="Sun Q."/>
            <person name="Liu Z."/>
            <person name="Lyons E."/>
            <person name="Wicker T."/>
            <person name="Salzberg S.L."/>
            <person name="Devos K.M."/>
            <person name="Dvorak J."/>
        </authorList>
    </citation>
    <scope>NUCLEOTIDE SEQUENCE [LARGE SCALE GENOMIC DNA]</scope>
    <source>
        <strain evidence="1">cv. AL8/78</strain>
    </source>
</reference>
<accession>A0A453SZJ2</accession>
<reference evidence="1" key="5">
    <citation type="journal article" date="2021" name="G3 (Bethesda)">
        <title>Aegilops tauschii genome assembly Aet v5.0 features greater sequence contiguity and improved annotation.</title>
        <authorList>
            <person name="Wang L."/>
            <person name="Zhu T."/>
            <person name="Rodriguez J.C."/>
            <person name="Deal K.R."/>
            <person name="Dubcovsky J."/>
            <person name="McGuire P.E."/>
            <person name="Lux T."/>
            <person name="Spannagl M."/>
            <person name="Mayer K.F.X."/>
            <person name="Baldrich P."/>
            <person name="Meyers B.C."/>
            <person name="Huo N."/>
            <person name="Gu Y.Q."/>
            <person name="Zhou H."/>
            <person name="Devos K.M."/>
            <person name="Bennetzen J.L."/>
            <person name="Unver T."/>
            <person name="Budak H."/>
            <person name="Gulick P.J."/>
            <person name="Galiba G."/>
            <person name="Kalapos B."/>
            <person name="Nelson D.R."/>
            <person name="Li P."/>
            <person name="You F.M."/>
            <person name="Luo M.C."/>
            <person name="Dvorak J."/>
        </authorList>
    </citation>
    <scope>NUCLEOTIDE SEQUENCE [LARGE SCALE GENOMIC DNA]</scope>
    <source>
        <strain evidence="1">cv. AL8/78</strain>
    </source>
</reference>
<keyword evidence="2" id="KW-1185">Reference proteome</keyword>
<evidence type="ECO:0000313" key="1">
    <source>
        <dbReference type="EnsemblPlants" id="AET7Gv21167300.19"/>
    </source>
</evidence>
<dbReference type="Gramene" id="AET7Gv21167300.19">
    <property type="protein sequence ID" value="AET7Gv21167300.19"/>
    <property type="gene ID" value="AET7Gv21167300"/>
</dbReference>
<name>A0A453SZJ2_AEGTS</name>
<reference evidence="2" key="2">
    <citation type="journal article" date="2017" name="Nat. Plants">
        <title>The Aegilops tauschii genome reveals multiple impacts of transposons.</title>
        <authorList>
            <person name="Zhao G."/>
            <person name="Zou C."/>
            <person name="Li K."/>
            <person name="Wang K."/>
            <person name="Li T."/>
            <person name="Gao L."/>
            <person name="Zhang X."/>
            <person name="Wang H."/>
            <person name="Yang Z."/>
            <person name="Liu X."/>
            <person name="Jiang W."/>
            <person name="Mao L."/>
            <person name="Kong X."/>
            <person name="Jiao Y."/>
            <person name="Jia J."/>
        </authorList>
    </citation>
    <scope>NUCLEOTIDE SEQUENCE [LARGE SCALE GENOMIC DNA]</scope>
    <source>
        <strain evidence="2">cv. AL8/78</strain>
    </source>
</reference>
<organism evidence="1 2">
    <name type="scientific">Aegilops tauschii subsp. strangulata</name>
    <name type="common">Goatgrass</name>
    <dbReference type="NCBI Taxonomy" id="200361"/>
    <lineage>
        <taxon>Eukaryota</taxon>
        <taxon>Viridiplantae</taxon>
        <taxon>Streptophyta</taxon>
        <taxon>Embryophyta</taxon>
        <taxon>Tracheophyta</taxon>
        <taxon>Spermatophyta</taxon>
        <taxon>Magnoliopsida</taxon>
        <taxon>Liliopsida</taxon>
        <taxon>Poales</taxon>
        <taxon>Poaceae</taxon>
        <taxon>BOP clade</taxon>
        <taxon>Pooideae</taxon>
        <taxon>Triticodae</taxon>
        <taxon>Triticeae</taxon>
        <taxon>Triticinae</taxon>
        <taxon>Aegilops</taxon>
    </lineage>
</organism>
<dbReference type="Proteomes" id="UP000015105">
    <property type="component" value="Chromosome 7D"/>
</dbReference>
<evidence type="ECO:0000313" key="2">
    <source>
        <dbReference type="Proteomes" id="UP000015105"/>
    </source>
</evidence>
<protein>
    <submittedName>
        <fullName evidence="1">Uncharacterized protein</fullName>
    </submittedName>
</protein>